<sequence>MNELEEFYTKTVAWKAAVDDINTSILPNCKPPSFKEFESYNSSVDLRSNMRKYNEINLLNQDYLQDNELPSINMGAYPLISLIIGPTGCGKSQLLRNLLGFRKIQPMPESVIFITPTKGMISHDEITLWKAQLQEGNYSTKNQCIYPKTNVFNIDFIECAFDDVINTENLDINNEKSIFSTCCKKGPVCVILDECMQKLIQ</sequence>
<reference evidence="13" key="1">
    <citation type="journal article" date="2010" name="J. Virol. Methods">
        <title>Recognition and partial genome characterization by non-specific DNA amplification and PCR of a new siadenovirus species in a sample originating from Parus major, a great tit.</title>
        <authorList>
            <person name="Kovacs E.R."/>
            <person name="Janoska M."/>
            <person name="Dan A."/>
            <person name="Harrach B."/>
            <person name="Benko M."/>
        </authorList>
    </citation>
    <scope>NUCLEOTIDE SEQUENCE [LARGE SCALE GENOMIC DNA]</scope>
    <source>
        <strain evidence="13">5957/SZ</strain>
    </source>
</reference>
<keyword evidence="9" id="KW-0010">Activator</keyword>
<evidence type="ECO:0000256" key="2">
    <source>
        <dbReference type="ARBA" id="ARBA00022562"/>
    </source>
</evidence>
<dbReference type="Pfam" id="PF02456">
    <property type="entry name" value="Adeno_IVa2"/>
    <property type="match status" value="1"/>
</dbReference>
<keyword evidence="2" id="KW-1048">Host nucleus</keyword>
<dbReference type="GO" id="GO:0044423">
    <property type="term" value="C:virion component"/>
    <property type="evidence" value="ECO:0007669"/>
    <property type="project" value="UniProtKB-KW"/>
</dbReference>
<keyword evidence="13" id="KW-1185">Reference proteome</keyword>
<dbReference type="InterPro" id="IPR027417">
    <property type="entry name" value="P-loop_NTPase"/>
</dbReference>
<dbReference type="Proteomes" id="UP000242130">
    <property type="component" value="Segment"/>
</dbReference>
<proteinExistence type="predicted"/>
<dbReference type="Gene3D" id="3.40.50.300">
    <property type="entry name" value="P-loop containing nucleotide triphosphate hydrolases"/>
    <property type="match status" value="1"/>
</dbReference>
<keyword evidence="6" id="KW-0946">Virion</keyword>
<name>D0QX10_9ADEN</name>
<evidence type="ECO:0000313" key="12">
    <source>
        <dbReference type="EMBL" id="ACW84421.1"/>
    </source>
</evidence>
<evidence type="ECO:0000256" key="3">
    <source>
        <dbReference type="ARBA" id="ARBA00022612"/>
    </source>
</evidence>
<evidence type="ECO:0000256" key="5">
    <source>
        <dbReference type="ARBA" id="ARBA00022840"/>
    </source>
</evidence>
<dbReference type="KEGG" id="vg:40526171"/>
<dbReference type="GO" id="GO:0005524">
    <property type="term" value="F:ATP binding"/>
    <property type="evidence" value="ECO:0007669"/>
    <property type="project" value="UniProtKB-KW"/>
</dbReference>
<evidence type="ECO:0000256" key="10">
    <source>
        <dbReference type="ARBA" id="ARBA00023163"/>
    </source>
</evidence>
<keyword evidence="3" id="KW-1188">Viral release from host cell</keyword>
<dbReference type="GeneID" id="40526171"/>
<dbReference type="EMBL" id="FJ849795">
    <property type="protein sequence ID" value="ACW84421.1"/>
    <property type="molecule type" value="Genomic_DNA"/>
</dbReference>
<dbReference type="InterPro" id="IPR003389">
    <property type="entry name" value="Adeno_IVa2"/>
</dbReference>
<keyword evidence="1" id="KW-0597">Phosphoprotein</keyword>
<keyword evidence="4" id="KW-0547">Nucleotide-binding</keyword>
<keyword evidence="8" id="KW-0238">DNA-binding</keyword>
<dbReference type="RefSeq" id="YP_009665992.1">
    <property type="nucleotide sequence ID" value="NC_043405.1"/>
</dbReference>
<evidence type="ECO:0000256" key="9">
    <source>
        <dbReference type="ARBA" id="ARBA00023159"/>
    </source>
</evidence>
<keyword evidence="10" id="KW-0804">Transcription</keyword>
<evidence type="ECO:0000256" key="7">
    <source>
        <dbReference type="ARBA" id="ARBA00023015"/>
    </source>
</evidence>
<evidence type="ECO:0000256" key="11">
    <source>
        <dbReference type="ARBA" id="ARBA00023219"/>
    </source>
</evidence>
<evidence type="ECO:0000256" key="4">
    <source>
        <dbReference type="ARBA" id="ARBA00022741"/>
    </source>
</evidence>
<evidence type="ECO:0000313" key="13">
    <source>
        <dbReference type="Proteomes" id="UP000242130"/>
    </source>
</evidence>
<accession>D0QX10</accession>
<protein>
    <submittedName>
        <fullName evidence="12">IVa2</fullName>
    </submittedName>
</protein>
<keyword evidence="5" id="KW-0067">ATP-binding</keyword>
<keyword evidence="7" id="KW-0805">Transcription regulation</keyword>
<keyword evidence="11" id="KW-0231">Viral genome packaging</keyword>
<dbReference type="GO" id="GO:0019073">
    <property type="term" value="P:viral DNA genome packaging"/>
    <property type="evidence" value="ECO:0007669"/>
    <property type="project" value="InterPro"/>
</dbReference>
<feature type="non-terminal residue" evidence="12">
    <location>
        <position position="201"/>
    </location>
</feature>
<evidence type="ECO:0000256" key="8">
    <source>
        <dbReference type="ARBA" id="ARBA00023125"/>
    </source>
</evidence>
<evidence type="ECO:0000256" key="1">
    <source>
        <dbReference type="ARBA" id="ARBA00022553"/>
    </source>
</evidence>
<organism evidence="12 13">
    <name type="scientific">Great tit adenovirus 1</name>
    <dbReference type="NCBI Taxonomy" id="676130"/>
    <lineage>
        <taxon>Viruses</taxon>
        <taxon>Varidnaviria</taxon>
        <taxon>Bamfordvirae</taxon>
        <taxon>Preplasmiviricota</taxon>
        <taxon>Polisuviricotina</taxon>
        <taxon>Pharingeaviricetes</taxon>
        <taxon>Rowavirales</taxon>
        <taxon>Adenoviridae</taxon>
        <taxon>Siadenovirus</taxon>
        <taxon>Siadenovirus paridae</taxon>
        <taxon>Great tit siadenovirus A</taxon>
    </lineage>
</organism>
<dbReference type="GO" id="GO:0003677">
    <property type="term" value="F:DNA binding"/>
    <property type="evidence" value="ECO:0007669"/>
    <property type="project" value="UniProtKB-KW"/>
</dbReference>
<dbReference type="SUPFAM" id="SSF52540">
    <property type="entry name" value="P-loop containing nucleoside triphosphate hydrolases"/>
    <property type="match status" value="1"/>
</dbReference>
<evidence type="ECO:0000256" key="6">
    <source>
        <dbReference type="ARBA" id="ARBA00022844"/>
    </source>
</evidence>